<evidence type="ECO:0000256" key="1">
    <source>
        <dbReference type="SAM" id="Phobius"/>
    </source>
</evidence>
<dbReference type="AlphaFoldDB" id="A0A4R3YJE4"/>
<keyword evidence="1" id="KW-0812">Transmembrane</keyword>
<organism evidence="2 3">
    <name type="scientific">Longibaculum muris</name>
    <dbReference type="NCBI Taxonomy" id="1796628"/>
    <lineage>
        <taxon>Bacteria</taxon>
        <taxon>Bacillati</taxon>
        <taxon>Bacillota</taxon>
        <taxon>Erysipelotrichia</taxon>
        <taxon>Erysipelotrichales</taxon>
        <taxon>Coprobacillaceae</taxon>
        <taxon>Longibaculum</taxon>
    </lineage>
</organism>
<keyword evidence="1" id="KW-0472">Membrane</keyword>
<proteinExistence type="predicted"/>
<dbReference type="GeneID" id="98916507"/>
<dbReference type="Proteomes" id="UP000295515">
    <property type="component" value="Unassembled WGS sequence"/>
</dbReference>
<protein>
    <submittedName>
        <fullName evidence="2">Uncharacterized protein</fullName>
    </submittedName>
</protein>
<reference evidence="2 3" key="1">
    <citation type="submission" date="2019-03" db="EMBL/GenBank/DDBJ databases">
        <title>Genomic Encyclopedia of Type Strains, Phase IV (KMG-IV): sequencing the most valuable type-strain genomes for metagenomic binning, comparative biology and taxonomic classification.</title>
        <authorList>
            <person name="Goeker M."/>
        </authorList>
    </citation>
    <scope>NUCLEOTIDE SEQUENCE [LARGE SCALE GENOMIC DNA]</scope>
    <source>
        <strain evidence="2 3">DSM 29487</strain>
    </source>
</reference>
<gene>
    <name evidence="2" type="ORF">EDD60_1276</name>
</gene>
<evidence type="ECO:0000313" key="3">
    <source>
        <dbReference type="Proteomes" id="UP000295515"/>
    </source>
</evidence>
<comment type="caution">
    <text evidence="2">The sequence shown here is derived from an EMBL/GenBank/DDBJ whole genome shotgun (WGS) entry which is preliminary data.</text>
</comment>
<dbReference type="RefSeq" id="WP_132226503.1">
    <property type="nucleotide sequence ID" value="NZ_JANKBF010000005.1"/>
</dbReference>
<evidence type="ECO:0000313" key="2">
    <source>
        <dbReference type="EMBL" id="TCV92261.1"/>
    </source>
</evidence>
<keyword evidence="1" id="KW-1133">Transmembrane helix</keyword>
<dbReference type="EMBL" id="SMCQ01000027">
    <property type="protein sequence ID" value="TCV92261.1"/>
    <property type="molecule type" value="Genomic_DNA"/>
</dbReference>
<accession>A0A4R3YJE4</accession>
<name>A0A4R3YJE4_9FIRM</name>
<keyword evidence="3" id="KW-1185">Reference proteome</keyword>
<sequence>MKKNLKIIIYLSAALFILGAGLYMKQQTGYVFDTQQQVLDTIADIKKTSSNKITIVAWDKLECKNHSYCMVVGNYENDKFLYIFKQIRNTSRFEDYYETSINNSENECISIHADKDLLQFIFVDNTLQKIDLLRSSHHVIDDIPINNEQYIFKIIDSDTVNFSPFDKNGEYLDDCMMQSISFS</sequence>
<feature type="transmembrane region" description="Helical" evidence="1">
    <location>
        <begin position="7"/>
        <end position="24"/>
    </location>
</feature>